<reference evidence="1 2" key="1">
    <citation type="submission" date="2014-11" db="EMBL/GenBank/DDBJ databases">
        <title>Genetic blueprint of the zoonotic pathogen Toxocara canis.</title>
        <authorList>
            <person name="Zhu X.-Q."/>
            <person name="Korhonen P.K."/>
            <person name="Cai H."/>
            <person name="Young N.D."/>
            <person name="Nejsum P."/>
            <person name="von Samson-Himmelstjerna G."/>
            <person name="Boag P.R."/>
            <person name="Tan P."/>
            <person name="Li Q."/>
            <person name="Min J."/>
            <person name="Yang Y."/>
            <person name="Wang X."/>
            <person name="Fang X."/>
            <person name="Hall R.S."/>
            <person name="Hofmann A."/>
            <person name="Sternberg P.W."/>
            <person name="Jex A.R."/>
            <person name="Gasser R.B."/>
        </authorList>
    </citation>
    <scope>NUCLEOTIDE SEQUENCE [LARGE SCALE GENOMIC DNA]</scope>
    <source>
        <strain evidence="1">PN_DK_2014</strain>
    </source>
</reference>
<sequence>MSQQAFFSTAGSTAIGQPQILETGLNAAVTSIQFQTASSPSVLYQSTGTPTFYTTTGSPFNGSGVFLPPSTSEDRKEYVSGIYVLL</sequence>
<name>A0A0B2V3P8_TOXCA</name>
<dbReference type="Proteomes" id="UP000031036">
    <property type="component" value="Unassembled WGS sequence"/>
</dbReference>
<organism evidence="1 2">
    <name type="scientific">Toxocara canis</name>
    <name type="common">Canine roundworm</name>
    <dbReference type="NCBI Taxonomy" id="6265"/>
    <lineage>
        <taxon>Eukaryota</taxon>
        <taxon>Metazoa</taxon>
        <taxon>Ecdysozoa</taxon>
        <taxon>Nematoda</taxon>
        <taxon>Chromadorea</taxon>
        <taxon>Rhabditida</taxon>
        <taxon>Spirurina</taxon>
        <taxon>Ascaridomorpha</taxon>
        <taxon>Ascaridoidea</taxon>
        <taxon>Toxocaridae</taxon>
        <taxon>Toxocara</taxon>
    </lineage>
</organism>
<keyword evidence="2" id="KW-1185">Reference proteome</keyword>
<protein>
    <submittedName>
        <fullName evidence="1">Uncharacterized protein</fullName>
    </submittedName>
</protein>
<accession>A0A0B2V3P8</accession>
<dbReference type="EMBL" id="JPKZ01002178">
    <property type="protein sequence ID" value="KHN78061.1"/>
    <property type="molecule type" value="Genomic_DNA"/>
</dbReference>
<gene>
    <name evidence="1" type="ORF">Tcan_08680</name>
</gene>
<dbReference type="AlphaFoldDB" id="A0A0B2V3P8"/>
<dbReference type="STRING" id="6265.A0A0B2V3P8"/>
<proteinExistence type="predicted"/>
<evidence type="ECO:0000313" key="2">
    <source>
        <dbReference type="Proteomes" id="UP000031036"/>
    </source>
</evidence>
<comment type="caution">
    <text evidence="1">The sequence shown here is derived from an EMBL/GenBank/DDBJ whole genome shotgun (WGS) entry which is preliminary data.</text>
</comment>
<evidence type="ECO:0000313" key="1">
    <source>
        <dbReference type="EMBL" id="KHN78061.1"/>
    </source>
</evidence>